<dbReference type="Pfam" id="PF08447">
    <property type="entry name" value="PAS_3"/>
    <property type="match status" value="1"/>
</dbReference>
<dbReference type="SUPFAM" id="SSF55785">
    <property type="entry name" value="PYP-like sensor domain (PAS domain)"/>
    <property type="match status" value="2"/>
</dbReference>
<evidence type="ECO:0000259" key="3">
    <source>
        <dbReference type="PROSITE" id="PS50113"/>
    </source>
</evidence>
<name>A0ABV7UX41_9GAMM</name>
<reference evidence="6" key="1">
    <citation type="journal article" date="2019" name="Int. J. Syst. Evol. Microbiol.">
        <title>The Global Catalogue of Microorganisms (GCM) 10K type strain sequencing project: providing services to taxonomists for standard genome sequencing and annotation.</title>
        <authorList>
            <consortium name="The Broad Institute Genomics Platform"/>
            <consortium name="The Broad Institute Genome Sequencing Center for Infectious Disease"/>
            <person name="Wu L."/>
            <person name="Ma J."/>
        </authorList>
    </citation>
    <scope>NUCLEOTIDE SEQUENCE [LARGE SCALE GENOMIC DNA]</scope>
    <source>
        <strain evidence="6">KCTC 42211</strain>
    </source>
</reference>
<feature type="transmembrane region" description="Helical" evidence="1">
    <location>
        <begin position="15"/>
        <end position="34"/>
    </location>
</feature>
<dbReference type="PROSITE" id="PS50113">
    <property type="entry name" value="PAC"/>
    <property type="match status" value="1"/>
</dbReference>
<keyword evidence="1" id="KW-0812">Transmembrane</keyword>
<gene>
    <name evidence="5" type="ORF">ACFOM9_16070</name>
</gene>
<keyword evidence="1" id="KW-0472">Membrane</keyword>
<dbReference type="Gene3D" id="3.20.20.450">
    <property type="entry name" value="EAL domain"/>
    <property type="match status" value="1"/>
</dbReference>
<dbReference type="Proteomes" id="UP001595724">
    <property type="component" value="Unassembled WGS sequence"/>
</dbReference>
<dbReference type="Pfam" id="PF00990">
    <property type="entry name" value="GGDEF"/>
    <property type="match status" value="1"/>
</dbReference>
<dbReference type="InterPro" id="IPR052155">
    <property type="entry name" value="Biofilm_reg_signaling"/>
</dbReference>
<sequence length="1000" mass="110211">MRTDDRNSLGSARTVRTIGLLLGLFVTAGMAAMLGQARVERLDGAQRHSQALATGVDRLLMYELRNLERAMTGIAIDSEQLRRTVPERAPAMLSESIAGVLSRHPELETIVLYDTQGHALTAGADDPALASWLAAGSRGTRPLVFGRVRAGRDGDWTLPIALRTEAGEWLVLRLRTAEFERMIRGLDTGREGSVAVLDRHGSVLARTGAQGAFVGRHVRVPTAQLQEDGTTSLRMVSQLDGIERQASFSADSGYPVVVSAGIALREAMAPWRAYAGAVALLLLLYWLGWWFLVRRMRGAEVAREAMLEELRASADWLRDAQLAARTGVWRMEPDQDQVRVSEQAAELFGFPASTSLVPLESVFERMHPDDRPRVRTEFAEAQANRAPFRSEYRVMLADGTCRWIIAYGAMATDRRGNERMTGTISDITQRREAMLRIESAESQLRELFERNPLPFWVFDVKTLAFLAVNETAVRKYGYSREEFLGMTILDIRPGEDVEAVLKSMWDIPKGGFDNRVWVHVTRDGRRINVRVHSSSIEFAGRPARLVLAEDVSERIAYESDLAWRATHDVTTGMLTVPAVIEQVEALLEKAPDSRLAVAYVQLRDLDLVAPTLGRRAGETILEAAAERLGWIGRTYGFAAYRPADAFVIVVLDHAQRDAMLAALVRAIASPVEGDGGTHLLAAWIGLADRTAAGESTEILIGNAALAALQARREHGMVMQFDAPMAAEANERVALAGRLRRALERREFELFLQPIHRLDDGSVVSLEALLRWPQADGSFVSPAKFIPLCEESGLIVPLGKWVLEESARYHRALEARGLGHLSIAVNVSAVQLLADSLPALLRDLHREHGLRRGALQVELTESTLLRRPNSARAVMSQLRDDGVRIALDDFGTGYSSMAYLKALPLDYLKLDRAFVTDVDHDERNASICRALIALGHGLDLRIIAEGVEDEAQLSWLRDQGCDEAQGFLLGRPAPLEDVVASIERQLAGQAPGAPSNDPGSH</sequence>
<organism evidence="5 6">
    <name type="scientific">Luteimonas notoginsengisoli</name>
    <dbReference type="NCBI Taxonomy" id="1578200"/>
    <lineage>
        <taxon>Bacteria</taxon>
        <taxon>Pseudomonadati</taxon>
        <taxon>Pseudomonadota</taxon>
        <taxon>Gammaproteobacteria</taxon>
        <taxon>Lysobacterales</taxon>
        <taxon>Lysobacteraceae</taxon>
        <taxon>Luteimonas</taxon>
    </lineage>
</organism>
<protein>
    <submittedName>
        <fullName evidence="5">EAL domain-containing protein</fullName>
    </submittedName>
</protein>
<dbReference type="InterPro" id="IPR013655">
    <property type="entry name" value="PAS_fold_3"/>
</dbReference>
<dbReference type="InterPro" id="IPR000700">
    <property type="entry name" value="PAS-assoc_C"/>
</dbReference>
<dbReference type="InterPro" id="IPR000160">
    <property type="entry name" value="GGDEF_dom"/>
</dbReference>
<dbReference type="SMART" id="SM00086">
    <property type="entry name" value="PAC"/>
    <property type="match status" value="2"/>
</dbReference>
<accession>A0ABV7UX41</accession>
<dbReference type="SMART" id="SM00091">
    <property type="entry name" value="PAS"/>
    <property type="match status" value="2"/>
</dbReference>
<feature type="domain" description="PAC" evidence="3">
    <location>
        <begin position="388"/>
        <end position="439"/>
    </location>
</feature>
<evidence type="ECO:0000259" key="2">
    <source>
        <dbReference type="PROSITE" id="PS50112"/>
    </source>
</evidence>
<proteinExistence type="predicted"/>
<dbReference type="PROSITE" id="PS50112">
    <property type="entry name" value="PAS"/>
    <property type="match status" value="1"/>
</dbReference>
<dbReference type="InterPro" id="IPR000014">
    <property type="entry name" value="PAS"/>
</dbReference>
<dbReference type="InterPro" id="IPR035919">
    <property type="entry name" value="EAL_sf"/>
</dbReference>
<comment type="caution">
    <text evidence="5">The sequence shown here is derived from an EMBL/GenBank/DDBJ whole genome shotgun (WGS) entry which is preliminary data.</text>
</comment>
<keyword evidence="6" id="KW-1185">Reference proteome</keyword>
<dbReference type="Gene3D" id="3.30.450.20">
    <property type="entry name" value="PAS domain"/>
    <property type="match status" value="3"/>
</dbReference>
<evidence type="ECO:0000313" key="6">
    <source>
        <dbReference type="Proteomes" id="UP001595724"/>
    </source>
</evidence>
<evidence type="ECO:0000259" key="4">
    <source>
        <dbReference type="PROSITE" id="PS50883"/>
    </source>
</evidence>
<evidence type="ECO:0000313" key="5">
    <source>
        <dbReference type="EMBL" id="MFC3661577.1"/>
    </source>
</evidence>
<dbReference type="EMBL" id="JBHRYF010000023">
    <property type="protein sequence ID" value="MFC3661577.1"/>
    <property type="molecule type" value="Genomic_DNA"/>
</dbReference>
<dbReference type="InterPro" id="IPR043128">
    <property type="entry name" value="Rev_trsase/Diguanyl_cyclase"/>
</dbReference>
<dbReference type="Gene3D" id="2.10.70.100">
    <property type="match status" value="1"/>
</dbReference>
<dbReference type="SUPFAM" id="SSF141868">
    <property type="entry name" value="EAL domain-like"/>
    <property type="match status" value="1"/>
</dbReference>
<dbReference type="InterPro" id="IPR029787">
    <property type="entry name" value="Nucleotide_cyclase"/>
</dbReference>
<dbReference type="SMART" id="SM00052">
    <property type="entry name" value="EAL"/>
    <property type="match status" value="1"/>
</dbReference>
<dbReference type="Pfam" id="PF13426">
    <property type="entry name" value="PAS_9"/>
    <property type="match status" value="1"/>
</dbReference>
<dbReference type="RefSeq" id="WP_386713259.1">
    <property type="nucleotide sequence ID" value="NZ_JBHRYF010000023.1"/>
</dbReference>
<dbReference type="Pfam" id="PF00563">
    <property type="entry name" value="EAL"/>
    <property type="match status" value="1"/>
</dbReference>
<dbReference type="SUPFAM" id="SSF55073">
    <property type="entry name" value="Nucleotide cyclase"/>
    <property type="match status" value="1"/>
</dbReference>
<dbReference type="PROSITE" id="PS50883">
    <property type="entry name" value="EAL"/>
    <property type="match status" value="1"/>
</dbReference>
<dbReference type="InterPro" id="IPR035965">
    <property type="entry name" value="PAS-like_dom_sf"/>
</dbReference>
<dbReference type="CDD" id="cd01948">
    <property type="entry name" value="EAL"/>
    <property type="match status" value="1"/>
</dbReference>
<dbReference type="PANTHER" id="PTHR44757:SF2">
    <property type="entry name" value="BIOFILM ARCHITECTURE MAINTENANCE PROTEIN MBAA"/>
    <property type="match status" value="1"/>
</dbReference>
<dbReference type="InterPro" id="IPR001610">
    <property type="entry name" value="PAC"/>
</dbReference>
<dbReference type="CDD" id="cd00130">
    <property type="entry name" value="PAS"/>
    <property type="match status" value="2"/>
</dbReference>
<dbReference type="SMART" id="SM00267">
    <property type="entry name" value="GGDEF"/>
    <property type="match status" value="1"/>
</dbReference>
<feature type="transmembrane region" description="Helical" evidence="1">
    <location>
        <begin position="273"/>
        <end position="292"/>
    </location>
</feature>
<dbReference type="CDD" id="cd12915">
    <property type="entry name" value="PDC2_DGC_like"/>
    <property type="match status" value="1"/>
</dbReference>
<keyword evidence="1" id="KW-1133">Transmembrane helix</keyword>
<dbReference type="Gene3D" id="3.30.70.270">
    <property type="match status" value="1"/>
</dbReference>
<dbReference type="InterPro" id="IPR001633">
    <property type="entry name" value="EAL_dom"/>
</dbReference>
<feature type="domain" description="PAS" evidence="2">
    <location>
        <begin position="440"/>
        <end position="511"/>
    </location>
</feature>
<evidence type="ECO:0000256" key="1">
    <source>
        <dbReference type="SAM" id="Phobius"/>
    </source>
</evidence>
<dbReference type="NCBIfam" id="TIGR00229">
    <property type="entry name" value="sensory_box"/>
    <property type="match status" value="2"/>
</dbReference>
<feature type="domain" description="EAL" evidence="4">
    <location>
        <begin position="731"/>
        <end position="985"/>
    </location>
</feature>
<dbReference type="PANTHER" id="PTHR44757">
    <property type="entry name" value="DIGUANYLATE CYCLASE DGCP"/>
    <property type="match status" value="1"/>
</dbReference>